<dbReference type="AlphaFoldDB" id="A0A6P1T4V0"/>
<evidence type="ECO:0000256" key="6">
    <source>
        <dbReference type="PIRSR" id="PIRSR004846-1"/>
    </source>
</evidence>
<keyword evidence="2 6" id="KW-0500">Molybdenum</keyword>
<dbReference type="SUPFAM" id="SSF53850">
    <property type="entry name" value="Periplasmic binding protein-like II"/>
    <property type="match status" value="1"/>
</dbReference>
<dbReference type="RefSeq" id="WP_161863319.1">
    <property type="nucleotide sequence ID" value="NZ_CP046620.1"/>
</dbReference>
<dbReference type="InterPro" id="IPR005950">
    <property type="entry name" value="ModA"/>
</dbReference>
<dbReference type="GO" id="GO:1901359">
    <property type="term" value="F:tungstate binding"/>
    <property type="evidence" value="ECO:0007669"/>
    <property type="project" value="UniProtKB-ARBA"/>
</dbReference>
<feature type="binding site" evidence="6">
    <location>
        <position position="135"/>
    </location>
    <ligand>
        <name>molybdate</name>
        <dbReference type="ChEBI" id="CHEBI:36264"/>
    </ligand>
</feature>
<evidence type="ECO:0000256" key="3">
    <source>
        <dbReference type="ARBA" id="ARBA00022723"/>
    </source>
</evidence>
<dbReference type="Proteomes" id="UP000464495">
    <property type="component" value="Chromosome"/>
</dbReference>
<evidence type="ECO:0000256" key="7">
    <source>
        <dbReference type="SAM" id="SignalP"/>
    </source>
</evidence>
<dbReference type="NCBIfam" id="TIGR01256">
    <property type="entry name" value="modA"/>
    <property type="match status" value="1"/>
</dbReference>
<feature type="binding site" evidence="6">
    <location>
        <position position="162"/>
    </location>
    <ligand>
        <name>molybdate</name>
        <dbReference type="ChEBI" id="CHEBI:36264"/>
    </ligand>
</feature>
<organism evidence="8 9">
    <name type="scientific">Algicella marina</name>
    <dbReference type="NCBI Taxonomy" id="2683284"/>
    <lineage>
        <taxon>Bacteria</taxon>
        <taxon>Pseudomonadati</taxon>
        <taxon>Pseudomonadota</taxon>
        <taxon>Alphaproteobacteria</taxon>
        <taxon>Rhodobacterales</taxon>
        <taxon>Paracoccaceae</taxon>
        <taxon>Algicella</taxon>
    </lineage>
</organism>
<keyword evidence="9" id="KW-1185">Reference proteome</keyword>
<evidence type="ECO:0000313" key="9">
    <source>
        <dbReference type="Proteomes" id="UP000464495"/>
    </source>
</evidence>
<dbReference type="GO" id="GO:0015689">
    <property type="term" value="P:molybdate ion transport"/>
    <property type="evidence" value="ECO:0007669"/>
    <property type="project" value="InterPro"/>
</dbReference>
<comment type="subunit">
    <text evidence="5">The complex is composed of two ATP-binding proteins (ModC), two transmembrane proteins (ModB) and a solute-binding protein (ModA).</text>
</comment>
<proteinExistence type="inferred from homology"/>
<evidence type="ECO:0000256" key="5">
    <source>
        <dbReference type="ARBA" id="ARBA00062515"/>
    </source>
</evidence>
<dbReference type="GO" id="GO:0046872">
    <property type="term" value="F:metal ion binding"/>
    <property type="evidence" value="ECO:0007669"/>
    <property type="project" value="UniProtKB-KW"/>
</dbReference>
<name>A0A6P1T4V0_9RHOB</name>
<evidence type="ECO:0000256" key="2">
    <source>
        <dbReference type="ARBA" id="ARBA00022505"/>
    </source>
</evidence>
<evidence type="ECO:0000256" key="1">
    <source>
        <dbReference type="ARBA" id="ARBA00009175"/>
    </source>
</evidence>
<dbReference type="Pfam" id="PF13531">
    <property type="entry name" value="SBP_bac_11"/>
    <property type="match status" value="1"/>
</dbReference>
<feature type="binding site" evidence="6">
    <location>
        <position position="32"/>
    </location>
    <ligand>
        <name>molybdate</name>
        <dbReference type="ChEBI" id="CHEBI:36264"/>
    </ligand>
</feature>
<feature type="chain" id="PRO_5026811180" evidence="7">
    <location>
        <begin position="22"/>
        <end position="244"/>
    </location>
</feature>
<sequence length="244" mass="25494">MSPIHRLLLFLALILAQPARAEEPVTVFAAASMKTVLDGMLVDWPGVRASYAGSATLARQIGLGAPADIFVSANADWMDALQADGMLSAASRVDVAGNGLVIVGPAGAAPLELSDLPARLGEGRLAIGQVEAVPAGIYGKVALQHLNLWETVKERLAEGENVRAALALVARGEAPLGLVYATDAMVGDVAVVARLPEESHPPIRYPAAVIAGRERPEVMAFFAYMTGPEGAARFREAGFLPPPE</sequence>
<keyword evidence="4 7" id="KW-0732">Signal</keyword>
<dbReference type="PANTHER" id="PTHR30632">
    <property type="entry name" value="MOLYBDATE-BINDING PERIPLASMIC PROTEIN"/>
    <property type="match status" value="1"/>
</dbReference>
<dbReference type="PIRSF" id="PIRSF004846">
    <property type="entry name" value="ModA"/>
    <property type="match status" value="1"/>
</dbReference>
<dbReference type="Gene3D" id="3.40.190.10">
    <property type="entry name" value="Periplasmic binding protein-like II"/>
    <property type="match status" value="2"/>
</dbReference>
<evidence type="ECO:0000313" key="8">
    <source>
        <dbReference type="EMBL" id="QHQ36775.1"/>
    </source>
</evidence>
<dbReference type="InterPro" id="IPR050682">
    <property type="entry name" value="ModA/WtpA"/>
</dbReference>
<gene>
    <name evidence="8" type="primary">modA</name>
    <name evidence="8" type="ORF">GO499_17120</name>
</gene>
<evidence type="ECO:0000256" key="4">
    <source>
        <dbReference type="ARBA" id="ARBA00022729"/>
    </source>
</evidence>
<dbReference type="EMBL" id="CP046620">
    <property type="protein sequence ID" value="QHQ36775.1"/>
    <property type="molecule type" value="Genomic_DNA"/>
</dbReference>
<reference evidence="8 9" key="1">
    <citation type="submission" date="2019-12" db="EMBL/GenBank/DDBJ databases">
        <title>Complete genome sequence of Algicella marina strain 9Alg 56(T) isolated from the red alga Tichocarpus crinitus.</title>
        <authorList>
            <person name="Kim S.-G."/>
            <person name="Nedashkovskaya O.I."/>
        </authorList>
    </citation>
    <scope>NUCLEOTIDE SEQUENCE [LARGE SCALE GENOMIC DNA]</scope>
    <source>
        <strain evidence="8 9">9Alg 56</strain>
    </source>
</reference>
<feature type="signal peptide" evidence="7">
    <location>
        <begin position="1"/>
        <end position="21"/>
    </location>
</feature>
<dbReference type="KEGG" id="amaq:GO499_17120"/>
<dbReference type="FunFam" id="3.40.190.10:FF:000035">
    <property type="entry name" value="Molybdate ABC transporter substrate-binding protein"/>
    <property type="match status" value="1"/>
</dbReference>
<keyword evidence="3 6" id="KW-0479">Metal-binding</keyword>
<protein>
    <submittedName>
        <fullName evidence="8">Molybdate ABC transporter substrate-binding protein</fullName>
    </submittedName>
</protein>
<comment type="similarity">
    <text evidence="1">Belongs to the bacterial solute-binding protein ModA family.</text>
</comment>
<accession>A0A6P1T4V0</accession>
<feature type="binding site" evidence="6">
    <location>
        <position position="180"/>
    </location>
    <ligand>
        <name>molybdate</name>
        <dbReference type="ChEBI" id="CHEBI:36264"/>
    </ligand>
</feature>
<feature type="binding site" evidence="6">
    <location>
        <position position="54"/>
    </location>
    <ligand>
        <name>molybdate</name>
        <dbReference type="ChEBI" id="CHEBI:36264"/>
    </ligand>
</feature>
<dbReference type="GO" id="GO:0030288">
    <property type="term" value="C:outer membrane-bounded periplasmic space"/>
    <property type="evidence" value="ECO:0007669"/>
    <property type="project" value="TreeGrafter"/>
</dbReference>
<dbReference type="GO" id="GO:0030973">
    <property type="term" value="F:molybdate ion binding"/>
    <property type="evidence" value="ECO:0007669"/>
    <property type="project" value="TreeGrafter"/>
</dbReference>
<dbReference type="PANTHER" id="PTHR30632:SF17">
    <property type="entry name" value="MOLYBDATE-BINDING PROTEIN MODA"/>
    <property type="match status" value="1"/>
</dbReference>